<protein>
    <submittedName>
        <fullName evidence="1">Uncharacterized protein</fullName>
    </submittedName>
</protein>
<keyword evidence="2" id="KW-1185">Reference proteome</keyword>
<comment type="caution">
    <text evidence="1">The sequence shown here is derived from an EMBL/GenBank/DDBJ whole genome shotgun (WGS) entry which is preliminary data.</text>
</comment>
<accession>A0A8J4FQM1</accession>
<dbReference type="EMBL" id="BNCP01000026">
    <property type="protein sequence ID" value="GIL83269.1"/>
    <property type="molecule type" value="Genomic_DNA"/>
</dbReference>
<organism evidence="1 2">
    <name type="scientific">Volvox reticuliferus</name>
    <dbReference type="NCBI Taxonomy" id="1737510"/>
    <lineage>
        <taxon>Eukaryota</taxon>
        <taxon>Viridiplantae</taxon>
        <taxon>Chlorophyta</taxon>
        <taxon>core chlorophytes</taxon>
        <taxon>Chlorophyceae</taxon>
        <taxon>CS clade</taxon>
        <taxon>Chlamydomonadales</taxon>
        <taxon>Volvocaceae</taxon>
        <taxon>Volvox</taxon>
    </lineage>
</organism>
<name>A0A8J4FQM1_9CHLO</name>
<proteinExistence type="predicted"/>
<sequence>MAAVPAIRWHVSTSRAAAHVSNPTPHSSCSGTSSATARFRSTFAAQAPQTSCCCFAAAVAMTSPDCCVQVSAVSVAAPVAPISPFAISARPGLLLLLPAPHPSQSYTAGLSPTATPTNRQRPRTTPGCVRRAVCRSLYGALLPAVLREHRAAFPASTRRTISKLQLPTESSGPGS</sequence>
<gene>
    <name evidence="1" type="ORF">Vretifemale_12114</name>
</gene>
<evidence type="ECO:0000313" key="1">
    <source>
        <dbReference type="EMBL" id="GIL83269.1"/>
    </source>
</evidence>
<dbReference type="Proteomes" id="UP000747110">
    <property type="component" value="Unassembled WGS sequence"/>
</dbReference>
<evidence type="ECO:0000313" key="2">
    <source>
        <dbReference type="Proteomes" id="UP000747110"/>
    </source>
</evidence>
<reference evidence="1" key="1">
    <citation type="journal article" date="2021" name="Proc. Natl. Acad. Sci. U.S.A.">
        <title>Three genomes in the algal genus Volvox reveal the fate of a haploid sex-determining region after a transition to homothallism.</title>
        <authorList>
            <person name="Yamamoto K."/>
            <person name="Hamaji T."/>
            <person name="Kawai-Toyooka H."/>
            <person name="Matsuzaki R."/>
            <person name="Takahashi F."/>
            <person name="Nishimura Y."/>
            <person name="Kawachi M."/>
            <person name="Noguchi H."/>
            <person name="Minakuchi Y."/>
            <person name="Umen J.G."/>
            <person name="Toyoda A."/>
            <person name="Nozaki H."/>
        </authorList>
    </citation>
    <scope>NUCLEOTIDE SEQUENCE</scope>
    <source>
        <strain evidence="1">NIES-3786</strain>
    </source>
</reference>
<dbReference type="AlphaFoldDB" id="A0A8J4FQM1"/>